<proteinExistence type="predicted"/>
<organism evidence="3 4">
    <name type="scientific">Alkalispirillum mobile</name>
    <dbReference type="NCBI Taxonomy" id="85925"/>
    <lineage>
        <taxon>Bacteria</taxon>
        <taxon>Pseudomonadati</taxon>
        <taxon>Pseudomonadota</taxon>
        <taxon>Gammaproteobacteria</taxon>
        <taxon>Chromatiales</taxon>
        <taxon>Ectothiorhodospiraceae</taxon>
        <taxon>Alkalispirillum</taxon>
    </lineage>
</organism>
<dbReference type="InterPro" id="IPR036637">
    <property type="entry name" value="Phosphohistidine_dom_sf"/>
</dbReference>
<dbReference type="PANTHER" id="PTHR46244:SF3">
    <property type="entry name" value="PHOSPHOENOLPYRUVATE-PROTEIN PHOSPHOTRANSFERASE"/>
    <property type="match status" value="1"/>
</dbReference>
<dbReference type="GO" id="GO:0046872">
    <property type="term" value="F:metal ion binding"/>
    <property type="evidence" value="ECO:0007669"/>
    <property type="project" value="UniProtKB-KW"/>
</dbReference>
<sequence length="434" mass="46886">MVIQGMPFVPGEAAGQITYDPAEASDSHILVLPYADTFSLEQIPAGLVVLGGAPLAHPLIQLQQLGVPTVLLNEAEGDALCGGDSFHLDGTSGVLSPATLHSEGVRVARGGRHAGRVRTRDGVPVHLRATVTGEMGARTAREVQADAVGLVHSEYLTPALARMPDQAYYEKAFGAICQAADPLPVTIRLLDISVDKKPAWLGNLSGLTGLLGLQGSRLYDIPPVKNVVESQAAALATLARHHDLRVVIPFVNSPEEYRHWRNRLRRWLPPVIPLGPMVETPAAALSLHQLEEVSDFVSIGTNDLMQCFFGADRDIPQVAGHLDPYAPSLYRLFRVATRDVNVTRVQLCGLLQQLPGVLPILIGLGFRRFSVSPRLVPLLSEVVTETDSRKAYELAQRACEARDSQAVRQLLGFGQTGEQPTVPWQVGGVRLGLR</sequence>
<keyword evidence="1" id="KW-0479">Metal-binding</keyword>
<feature type="domain" description="PEP-utilising enzyme C-terminal" evidence="2">
    <location>
        <begin position="118"/>
        <end position="385"/>
    </location>
</feature>
<dbReference type="InterPro" id="IPR000121">
    <property type="entry name" value="PEP_util_C"/>
</dbReference>
<dbReference type="Gene3D" id="3.20.20.60">
    <property type="entry name" value="Phosphoenolpyruvate-binding domains"/>
    <property type="match status" value="1"/>
</dbReference>
<dbReference type="PRINTS" id="PR01736">
    <property type="entry name" value="PHPHTRNFRASE"/>
</dbReference>
<comment type="caution">
    <text evidence="3">The sequence shown here is derived from an EMBL/GenBank/DDBJ whole genome shotgun (WGS) entry which is preliminary data.</text>
</comment>
<evidence type="ECO:0000313" key="4">
    <source>
        <dbReference type="Proteomes" id="UP000275461"/>
    </source>
</evidence>
<evidence type="ECO:0000259" key="2">
    <source>
        <dbReference type="Pfam" id="PF02896"/>
    </source>
</evidence>
<dbReference type="AlphaFoldDB" id="A0A498C3D5"/>
<dbReference type="InterPro" id="IPR050499">
    <property type="entry name" value="PEP-utilizing_PTS_enzyme"/>
</dbReference>
<reference evidence="3 4" key="1">
    <citation type="submission" date="2018-10" db="EMBL/GenBank/DDBJ databases">
        <title>Genomic Encyclopedia of Type Strains, Phase IV (KMG-IV): sequencing the most valuable type-strain genomes for metagenomic binning, comparative biology and taxonomic classification.</title>
        <authorList>
            <person name="Goeker M."/>
        </authorList>
    </citation>
    <scope>NUCLEOTIDE SEQUENCE [LARGE SCALE GENOMIC DNA]</scope>
    <source>
        <strain evidence="3 4">DSM 12769</strain>
    </source>
</reference>
<evidence type="ECO:0000313" key="3">
    <source>
        <dbReference type="EMBL" id="RLK50145.1"/>
    </source>
</evidence>
<dbReference type="SUPFAM" id="SSF52009">
    <property type="entry name" value="Phosphohistidine domain"/>
    <property type="match status" value="1"/>
</dbReference>
<keyword evidence="4" id="KW-1185">Reference proteome</keyword>
<dbReference type="GO" id="GO:0016772">
    <property type="term" value="F:transferase activity, transferring phosphorus-containing groups"/>
    <property type="evidence" value="ECO:0007669"/>
    <property type="project" value="InterPro"/>
</dbReference>
<keyword evidence="3" id="KW-0808">Transferase</keyword>
<dbReference type="InterPro" id="IPR015813">
    <property type="entry name" value="Pyrv/PenolPyrv_kinase-like_dom"/>
</dbReference>
<dbReference type="EMBL" id="RCDA01000001">
    <property type="protein sequence ID" value="RLK50145.1"/>
    <property type="molecule type" value="Genomic_DNA"/>
</dbReference>
<dbReference type="Pfam" id="PF02896">
    <property type="entry name" value="PEP-utilizers_C"/>
    <property type="match status" value="1"/>
</dbReference>
<accession>A0A498C3D5</accession>
<dbReference type="InterPro" id="IPR040442">
    <property type="entry name" value="Pyrv_kinase-like_dom_sf"/>
</dbReference>
<dbReference type="Gene3D" id="3.50.30.10">
    <property type="entry name" value="Phosphohistidine domain"/>
    <property type="match status" value="1"/>
</dbReference>
<dbReference type="PANTHER" id="PTHR46244">
    <property type="entry name" value="PHOSPHOENOLPYRUVATE-PROTEIN PHOSPHOTRANSFERASE"/>
    <property type="match status" value="1"/>
</dbReference>
<protein>
    <submittedName>
        <fullName evidence="3">Phosphotransferase system enzyme I (PtsI)</fullName>
    </submittedName>
</protein>
<name>A0A498C3D5_9GAMM</name>
<dbReference type="SUPFAM" id="SSF51621">
    <property type="entry name" value="Phosphoenolpyruvate/pyruvate domain"/>
    <property type="match status" value="1"/>
</dbReference>
<evidence type="ECO:0000256" key="1">
    <source>
        <dbReference type="ARBA" id="ARBA00022723"/>
    </source>
</evidence>
<dbReference type="Proteomes" id="UP000275461">
    <property type="component" value="Unassembled WGS sequence"/>
</dbReference>
<gene>
    <name evidence="3" type="ORF">DFR31_0034</name>
</gene>